<evidence type="ECO:0000313" key="1">
    <source>
        <dbReference type="EMBL" id="KAF7830911.1"/>
    </source>
</evidence>
<dbReference type="EMBL" id="JAAIUW010000005">
    <property type="protein sequence ID" value="KAF7830911.1"/>
    <property type="molecule type" value="Genomic_DNA"/>
</dbReference>
<dbReference type="AlphaFoldDB" id="A0A834U1M9"/>
<organism evidence="1 2">
    <name type="scientific">Senna tora</name>
    <dbReference type="NCBI Taxonomy" id="362788"/>
    <lineage>
        <taxon>Eukaryota</taxon>
        <taxon>Viridiplantae</taxon>
        <taxon>Streptophyta</taxon>
        <taxon>Embryophyta</taxon>
        <taxon>Tracheophyta</taxon>
        <taxon>Spermatophyta</taxon>
        <taxon>Magnoliopsida</taxon>
        <taxon>eudicotyledons</taxon>
        <taxon>Gunneridae</taxon>
        <taxon>Pentapetalae</taxon>
        <taxon>rosids</taxon>
        <taxon>fabids</taxon>
        <taxon>Fabales</taxon>
        <taxon>Fabaceae</taxon>
        <taxon>Caesalpinioideae</taxon>
        <taxon>Cassia clade</taxon>
        <taxon>Senna</taxon>
    </lineage>
</organism>
<gene>
    <name evidence="1" type="ORF">G2W53_013244</name>
</gene>
<evidence type="ECO:0000313" key="2">
    <source>
        <dbReference type="Proteomes" id="UP000634136"/>
    </source>
</evidence>
<accession>A0A834U1M9</accession>
<keyword evidence="2" id="KW-1185">Reference proteome</keyword>
<reference evidence="1" key="1">
    <citation type="submission" date="2020-09" db="EMBL/GenBank/DDBJ databases">
        <title>Genome-Enabled Discovery of Anthraquinone Biosynthesis in Senna tora.</title>
        <authorList>
            <person name="Kang S.-H."/>
            <person name="Pandey R.P."/>
            <person name="Lee C.-M."/>
            <person name="Sim J.-S."/>
            <person name="Jeong J.-T."/>
            <person name="Choi B.-S."/>
            <person name="Jung M."/>
            <person name="Ginzburg D."/>
            <person name="Zhao K."/>
            <person name="Won S.Y."/>
            <person name="Oh T.-J."/>
            <person name="Yu Y."/>
            <person name="Kim N.-H."/>
            <person name="Lee O.R."/>
            <person name="Lee T.-H."/>
            <person name="Bashyal P."/>
            <person name="Kim T.-S."/>
            <person name="Lee W.-H."/>
            <person name="Kawkins C."/>
            <person name="Kim C.-K."/>
            <person name="Kim J.S."/>
            <person name="Ahn B.O."/>
            <person name="Rhee S.Y."/>
            <person name="Sohng J.K."/>
        </authorList>
    </citation>
    <scope>NUCLEOTIDE SEQUENCE</scope>
    <source>
        <tissue evidence="1">Leaf</tissue>
    </source>
</reference>
<comment type="caution">
    <text evidence="1">The sequence shown here is derived from an EMBL/GenBank/DDBJ whole genome shotgun (WGS) entry which is preliminary data.</text>
</comment>
<name>A0A834U1M9_9FABA</name>
<dbReference type="Proteomes" id="UP000634136">
    <property type="component" value="Unassembled WGS sequence"/>
</dbReference>
<protein>
    <submittedName>
        <fullName evidence="1">Uncharacterized protein</fullName>
    </submittedName>
</protein>
<proteinExistence type="predicted"/>
<sequence>MKATASIGLKHLETVNEAYMVEGHTLQAYIYFCQLVWAPHQNRVFTSLRSNHLLNPLPSTVALAVSIIDVFTSTARLSNRLLHRHTGGLKFRRHVSSHSLESCPRAT</sequence>